<reference evidence="3" key="2">
    <citation type="submission" date="2025-09" db="UniProtKB">
        <authorList>
            <consortium name="Ensembl"/>
        </authorList>
    </citation>
    <scope>IDENTIFICATION</scope>
</reference>
<proteinExistence type="predicted"/>
<sequence>LWPTACNLPRHSFSLRVSSTWKSRDELKYNLHLVQFKGLKVTIVPINDSMTWLISVNAAVWIGLYRKSWEWVDGSTSSFRYWKSGEPNNVKVKENCVAANFGASGIWEDDNCDVEKPFICNQGKCKEMFNIAHIFNLRK</sequence>
<evidence type="ECO:0000259" key="2">
    <source>
        <dbReference type="PROSITE" id="PS50041"/>
    </source>
</evidence>
<dbReference type="Pfam" id="PF00059">
    <property type="entry name" value="Lectin_C"/>
    <property type="match status" value="1"/>
</dbReference>
<evidence type="ECO:0000313" key="3">
    <source>
        <dbReference type="Ensembl" id="ENSFHEP00000021899.1"/>
    </source>
</evidence>
<feature type="domain" description="C-type lectin" evidence="2">
    <location>
        <begin position="60"/>
        <end position="121"/>
    </location>
</feature>
<name>A0A3Q2Q6R4_FUNHE</name>
<dbReference type="AlphaFoldDB" id="A0A3Q2Q6R4"/>
<keyword evidence="1" id="KW-1015">Disulfide bond</keyword>
<organism evidence="3 4">
    <name type="scientific">Fundulus heteroclitus</name>
    <name type="common">Killifish</name>
    <name type="synonym">Mummichog</name>
    <dbReference type="NCBI Taxonomy" id="8078"/>
    <lineage>
        <taxon>Eukaryota</taxon>
        <taxon>Metazoa</taxon>
        <taxon>Chordata</taxon>
        <taxon>Craniata</taxon>
        <taxon>Vertebrata</taxon>
        <taxon>Euteleostomi</taxon>
        <taxon>Actinopterygii</taxon>
        <taxon>Neopterygii</taxon>
        <taxon>Teleostei</taxon>
        <taxon>Neoteleostei</taxon>
        <taxon>Acanthomorphata</taxon>
        <taxon>Ovalentaria</taxon>
        <taxon>Atherinomorphae</taxon>
        <taxon>Cyprinodontiformes</taxon>
        <taxon>Fundulidae</taxon>
        <taxon>Fundulus</taxon>
    </lineage>
</organism>
<dbReference type="Gene3D" id="3.10.100.10">
    <property type="entry name" value="Mannose-Binding Protein A, subunit A"/>
    <property type="match status" value="1"/>
</dbReference>
<dbReference type="PROSITE" id="PS50041">
    <property type="entry name" value="C_TYPE_LECTIN_2"/>
    <property type="match status" value="1"/>
</dbReference>
<dbReference type="InterPro" id="IPR018378">
    <property type="entry name" value="C-type_lectin_CS"/>
</dbReference>
<dbReference type="PANTHER" id="PTHR45784:SF3">
    <property type="entry name" value="C-TYPE LECTIN DOMAIN FAMILY 4 MEMBER K-LIKE-RELATED"/>
    <property type="match status" value="1"/>
</dbReference>
<dbReference type="SMART" id="SM00034">
    <property type="entry name" value="CLECT"/>
    <property type="match status" value="1"/>
</dbReference>
<dbReference type="Proteomes" id="UP000265000">
    <property type="component" value="Unplaced"/>
</dbReference>
<dbReference type="CDD" id="cd00037">
    <property type="entry name" value="CLECT"/>
    <property type="match status" value="1"/>
</dbReference>
<dbReference type="GeneTree" id="ENSGT01110000267403"/>
<keyword evidence="4" id="KW-1185">Reference proteome</keyword>
<evidence type="ECO:0000256" key="1">
    <source>
        <dbReference type="ARBA" id="ARBA00023157"/>
    </source>
</evidence>
<dbReference type="PANTHER" id="PTHR45784">
    <property type="entry name" value="C-TYPE LECTIN DOMAIN FAMILY 20 MEMBER A-RELATED"/>
    <property type="match status" value="1"/>
</dbReference>
<dbReference type="InterPro" id="IPR016186">
    <property type="entry name" value="C-type_lectin-like/link_sf"/>
</dbReference>
<dbReference type="InterPro" id="IPR001304">
    <property type="entry name" value="C-type_lectin-like"/>
</dbReference>
<dbReference type="InterPro" id="IPR016187">
    <property type="entry name" value="CTDL_fold"/>
</dbReference>
<dbReference type="SUPFAM" id="SSF56436">
    <property type="entry name" value="C-type lectin-like"/>
    <property type="match status" value="1"/>
</dbReference>
<evidence type="ECO:0000313" key="4">
    <source>
        <dbReference type="Proteomes" id="UP000265000"/>
    </source>
</evidence>
<accession>A0A3Q2Q6R4</accession>
<protein>
    <recommendedName>
        <fullName evidence="2">C-type lectin domain-containing protein</fullName>
    </recommendedName>
</protein>
<dbReference type="PROSITE" id="PS00615">
    <property type="entry name" value="C_TYPE_LECTIN_1"/>
    <property type="match status" value="1"/>
</dbReference>
<reference evidence="3" key="1">
    <citation type="submission" date="2025-08" db="UniProtKB">
        <authorList>
            <consortium name="Ensembl"/>
        </authorList>
    </citation>
    <scope>IDENTIFICATION</scope>
</reference>
<dbReference type="STRING" id="8078.ENSFHEP00000021899"/>
<dbReference type="Ensembl" id="ENSFHET00000014276.1">
    <property type="protein sequence ID" value="ENSFHEP00000021899.1"/>
    <property type="gene ID" value="ENSFHEG00000001953.1"/>
</dbReference>